<comment type="caution">
    <text evidence="7">The sequence shown here is derived from an EMBL/GenBank/DDBJ whole genome shotgun (WGS) entry which is preliminary data.</text>
</comment>
<feature type="compositionally biased region" description="Low complexity" evidence="6">
    <location>
        <begin position="148"/>
        <end position="175"/>
    </location>
</feature>
<dbReference type="Proteomes" id="UP001362899">
    <property type="component" value="Unassembled WGS sequence"/>
</dbReference>
<dbReference type="EMBL" id="BTGC01000003">
    <property type="protein sequence ID" value="GMM51050.1"/>
    <property type="molecule type" value="Genomic_DNA"/>
</dbReference>
<keyword evidence="8" id="KW-1185">Reference proteome</keyword>
<evidence type="ECO:0000256" key="1">
    <source>
        <dbReference type="ARBA" id="ARBA00004604"/>
    </source>
</evidence>
<dbReference type="AlphaFoldDB" id="A0AAV5RHX3"/>
<comment type="subcellular location">
    <subcellularLocation>
        <location evidence="1">Nucleus</location>
        <location evidence="1">Nucleolus</location>
    </subcellularLocation>
</comment>
<feature type="region of interest" description="Disordered" evidence="6">
    <location>
        <begin position="96"/>
        <end position="116"/>
    </location>
</feature>
<evidence type="ECO:0000256" key="5">
    <source>
        <dbReference type="SAM" id="Coils"/>
    </source>
</evidence>
<dbReference type="InterPro" id="IPR019186">
    <property type="entry name" value="Nucleolar_protein_12"/>
</dbReference>
<keyword evidence="4" id="KW-0539">Nucleus</keyword>
<dbReference type="GO" id="GO:0005730">
    <property type="term" value="C:nucleolus"/>
    <property type="evidence" value="ECO:0007669"/>
    <property type="project" value="UniProtKB-SubCell"/>
</dbReference>
<proteinExistence type="inferred from homology"/>
<accession>A0AAV5RHX3</accession>
<evidence type="ECO:0000313" key="8">
    <source>
        <dbReference type="Proteomes" id="UP001362899"/>
    </source>
</evidence>
<keyword evidence="3 5" id="KW-0175">Coiled coil</keyword>
<feature type="compositionally biased region" description="Basic and acidic residues" evidence="6">
    <location>
        <begin position="96"/>
        <end position="106"/>
    </location>
</feature>
<feature type="region of interest" description="Disordered" evidence="6">
    <location>
        <begin position="148"/>
        <end position="192"/>
    </location>
</feature>
<evidence type="ECO:0000313" key="7">
    <source>
        <dbReference type="EMBL" id="GMM51050.1"/>
    </source>
</evidence>
<protein>
    <submittedName>
        <fullName evidence="7">Rrp17 protein</fullName>
    </submittedName>
</protein>
<gene>
    <name evidence="7" type="ORF">DASB73_020080</name>
</gene>
<evidence type="ECO:0000256" key="6">
    <source>
        <dbReference type="SAM" id="MobiDB-lite"/>
    </source>
</evidence>
<organism evidence="7 8">
    <name type="scientific">Starmerella bacillaris</name>
    <name type="common">Yeast</name>
    <name type="synonym">Candida zemplinina</name>
    <dbReference type="NCBI Taxonomy" id="1247836"/>
    <lineage>
        <taxon>Eukaryota</taxon>
        <taxon>Fungi</taxon>
        <taxon>Dikarya</taxon>
        <taxon>Ascomycota</taxon>
        <taxon>Saccharomycotina</taxon>
        <taxon>Dipodascomycetes</taxon>
        <taxon>Dipodascales</taxon>
        <taxon>Trichomonascaceae</taxon>
        <taxon>Starmerella</taxon>
    </lineage>
</organism>
<sequence>MVNRYLQPSIVYCCDCNMNRGRIFLITNCVFSTSTFSNGTAGSINRGMALTNEQVLTRGDKKYAAKKRAKQAEEVKFDSGSREEFLTGFHKRKLARKENAKKKAAEMNRQQRLAERRKLREERKQKLGDLPVLAKEVAQVEELKKIGTSTLDSDTDDASSMHSSSANASIPNSPSESEDEAEFSGFSESSGILKRRSKYGNTDVLIEEINLDPFVDVSRSEQVLEEATKKAHDYAKYVEALEAEQKKAAQKKRKRKFKYIVPKRRASR</sequence>
<dbReference type="PANTHER" id="PTHR14577">
    <property type="entry name" value="NUCLEOLAR PROTEIN 12"/>
    <property type="match status" value="1"/>
</dbReference>
<dbReference type="Pfam" id="PF09805">
    <property type="entry name" value="Nop25"/>
    <property type="match status" value="1"/>
</dbReference>
<feature type="coiled-coil region" evidence="5">
    <location>
        <begin position="224"/>
        <end position="254"/>
    </location>
</feature>
<comment type="similarity">
    <text evidence="2">Belongs to the RRP17 family.</text>
</comment>
<dbReference type="PANTHER" id="PTHR14577:SF0">
    <property type="entry name" value="NUCLEOLAR PROTEIN 12"/>
    <property type="match status" value="1"/>
</dbReference>
<evidence type="ECO:0000256" key="4">
    <source>
        <dbReference type="ARBA" id="ARBA00023242"/>
    </source>
</evidence>
<evidence type="ECO:0000256" key="3">
    <source>
        <dbReference type="ARBA" id="ARBA00023054"/>
    </source>
</evidence>
<dbReference type="GO" id="GO:0019843">
    <property type="term" value="F:rRNA binding"/>
    <property type="evidence" value="ECO:0007669"/>
    <property type="project" value="TreeGrafter"/>
</dbReference>
<reference evidence="7 8" key="1">
    <citation type="journal article" date="2023" name="Elife">
        <title>Identification of key yeast species and microbe-microbe interactions impacting larval growth of Drosophila in the wild.</title>
        <authorList>
            <person name="Mure A."/>
            <person name="Sugiura Y."/>
            <person name="Maeda R."/>
            <person name="Honda K."/>
            <person name="Sakurai N."/>
            <person name="Takahashi Y."/>
            <person name="Watada M."/>
            <person name="Katoh T."/>
            <person name="Gotoh A."/>
            <person name="Gotoh Y."/>
            <person name="Taniguchi I."/>
            <person name="Nakamura K."/>
            <person name="Hayashi T."/>
            <person name="Katayama T."/>
            <person name="Uemura T."/>
            <person name="Hattori Y."/>
        </authorList>
    </citation>
    <scope>NUCLEOTIDE SEQUENCE [LARGE SCALE GENOMIC DNA]</scope>
    <source>
        <strain evidence="7 8">SB-73</strain>
    </source>
</reference>
<evidence type="ECO:0000256" key="2">
    <source>
        <dbReference type="ARBA" id="ARBA00007175"/>
    </source>
</evidence>
<name>A0AAV5RHX3_STABA</name>